<organism evidence="1 2">
    <name type="scientific">Solanum tuberosum</name>
    <name type="common">Potato</name>
    <dbReference type="NCBI Taxonomy" id="4113"/>
    <lineage>
        <taxon>Eukaryota</taxon>
        <taxon>Viridiplantae</taxon>
        <taxon>Streptophyta</taxon>
        <taxon>Embryophyta</taxon>
        <taxon>Tracheophyta</taxon>
        <taxon>Spermatophyta</taxon>
        <taxon>Magnoliopsida</taxon>
        <taxon>eudicotyledons</taxon>
        <taxon>Gunneridae</taxon>
        <taxon>Pentapetalae</taxon>
        <taxon>asterids</taxon>
        <taxon>lamiids</taxon>
        <taxon>Solanales</taxon>
        <taxon>Solanaceae</taxon>
        <taxon>Solanoideae</taxon>
        <taxon>Solaneae</taxon>
        <taxon>Solanum</taxon>
    </lineage>
</organism>
<reference evidence="1" key="2">
    <citation type="submission" date="2015-06" db="UniProtKB">
        <authorList>
            <consortium name="EnsemblPlants"/>
        </authorList>
    </citation>
    <scope>IDENTIFICATION</scope>
    <source>
        <strain evidence="1">DM1-3 516 R44</strain>
    </source>
</reference>
<protein>
    <submittedName>
        <fullName evidence="1">Uncharacterized protein</fullName>
    </submittedName>
</protein>
<dbReference type="InParanoid" id="M1C8M2"/>
<evidence type="ECO:0000313" key="1">
    <source>
        <dbReference type="EnsemblPlants" id="PGSC0003DMT400062170"/>
    </source>
</evidence>
<reference evidence="2" key="1">
    <citation type="journal article" date="2011" name="Nature">
        <title>Genome sequence and analysis of the tuber crop potato.</title>
        <authorList>
            <consortium name="The Potato Genome Sequencing Consortium"/>
        </authorList>
    </citation>
    <scope>NUCLEOTIDE SEQUENCE [LARGE SCALE GENOMIC DNA]</scope>
    <source>
        <strain evidence="2">cv. DM1-3 516 R44</strain>
    </source>
</reference>
<dbReference type="AlphaFoldDB" id="M1C8M2"/>
<dbReference type="Proteomes" id="UP000011115">
    <property type="component" value="Unassembled WGS sequence"/>
</dbReference>
<evidence type="ECO:0000313" key="2">
    <source>
        <dbReference type="Proteomes" id="UP000011115"/>
    </source>
</evidence>
<keyword evidence="2" id="KW-1185">Reference proteome</keyword>
<accession>M1C8M2</accession>
<dbReference type="PaxDb" id="4113-PGSC0003DMT400062170"/>
<dbReference type="Gramene" id="PGSC0003DMT400062170">
    <property type="protein sequence ID" value="PGSC0003DMT400062170"/>
    <property type="gene ID" value="PGSC0003DMG400024196"/>
</dbReference>
<dbReference type="EnsemblPlants" id="PGSC0003DMT400062170">
    <property type="protein sequence ID" value="PGSC0003DMT400062170"/>
    <property type="gene ID" value="PGSC0003DMG400024196"/>
</dbReference>
<dbReference type="HOGENOM" id="CLU_120219_0_0_1"/>
<name>M1C8M2_SOLTU</name>
<proteinExistence type="predicted"/>
<sequence>MEDEDEVLPWSEIESSPATTSCVRFASIPLNPHSSNNLDMAEHVQIRIIPSRSSRRAKGQCRRARRRRTCFRGREIIRIGVSRATHNLLRNQRVIRRKRDKDLKEFMSLKMEPLHFLLNFLRSFVMKFDKVNESVIQVEEWDAYDVLYHFLLEYWKIELNETYFESGDNESLWKYVCMSKKAVDMEHIDLIEKEDD</sequence>